<evidence type="ECO:0000256" key="7">
    <source>
        <dbReference type="HAMAP-Rule" id="MF_00009"/>
    </source>
</evidence>
<proteinExistence type="inferred from homology"/>
<feature type="binding site" evidence="7">
    <location>
        <position position="130"/>
    </location>
    <ligand>
        <name>Zn(2+)</name>
        <dbReference type="ChEBI" id="CHEBI:29105"/>
        <note>catalytic</note>
    </ligand>
</feature>
<evidence type="ECO:0000313" key="8">
    <source>
        <dbReference type="EMBL" id="XCH49314.1"/>
    </source>
</evidence>
<keyword evidence="7" id="KW-0963">Cytoplasm</keyword>
<feature type="binding site" evidence="7">
    <location>
        <position position="126"/>
    </location>
    <ligand>
        <name>Zn(2+)</name>
        <dbReference type="ChEBI" id="CHEBI:29105"/>
        <note>catalytic</note>
    </ligand>
</feature>
<comment type="cofactor">
    <cofactor evidence="7">
        <name>Zn(2+)</name>
        <dbReference type="ChEBI" id="CHEBI:29105"/>
    </cofactor>
    <text evidence="7">Binds 1 zinc ion.</text>
</comment>
<comment type="subcellular location">
    <subcellularLocation>
        <location evidence="7">Cytoplasm</location>
    </subcellularLocation>
</comment>
<comment type="function">
    <text evidence="7">Single strand-specific metallo-endoribonuclease involved in late-stage 70S ribosome quality control and in maturation of the 3' terminus of the 16S rRNA.</text>
</comment>
<organism evidence="8">
    <name type="scientific">Thermodesulfovibrio obliviosus</name>
    <dbReference type="NCBI Taxonomy" id="3118332"/>
    <lineage>
        <taxon>Bacteria</taxon>
        <taxon>Pseudomonadati</taxon>
        <taxon>Nitrospirota</taxon>
        <taxon>Thermodesulfovibrionia</taxon>
        <taxon>Thermodesulfovibrionales</taxon>
        <taxon>Thermodesulfovibrionaceae</taxon>
        <taxon>Thermodesulfovibrio</taxon>
    </lineage>
</organism>
<dbReference type="PANTHER" id="PTHR46986">
    <property type="entry name" value="ENDORIBONUCLEASE YBEY, CHLOROPLASTIC"/>
    <property type="match status" value="1"/>
</dbReference>
<dbReference type="EMBL" id="CP144374">
    <property type="protein sequence ID" value="XCH49314.1"/>
    <property type="molecule type" value="Genomic_DNA"/>
</dbReference>
<dbReference type="AlphaFoldDB" id="A0AAU8H3G9"/>
<dbReference type="InterPro" id="IPR020549">
    <property type="entry name" value="YbeY_CS"/>
</dbReference>
<dbReference type="GO" id="GO:0005737">
    <property type="term" value="C:cytoplasm"/>
    <property type="evidence" value="ECO:0007669"/>
    <property type="project" value="UniProtKB-SubCell"/>
</dbReference>
<keyword evidence="3 7" id="KW-0479">Metal-binding</keyword>
<reference evidence="8" key="1">
    <citation type="submission" date="2024-01" db="EMBL/GenBank/DDBJ databases">
        <title>The first autotrophic representatives of the genus Thermodesulfovibrio.</title>
        <authorList>
            <person name="Maltseva A.I."/>
            <person name="Elcheninov A.G."/>
            <person name="Kublanov I.V."/>
            <person name="Lebedinsky A.V."/>
            <person name="Frolov E.N."/>
        </authorList>
    </citation>
    <scope>NUCLEOTIDE SEQUENCE</scope>
    <source>
        <strain evidence="8">3462-1</strain>
    </source>
</reference>
<dbReference type="GO" id="GO:0008270">
    <property type="term" value="F:zinc ion binding"/>
    <property type="evidence" value="ECO:0007669"/>
    <property type="project" value="UniProtKB-UniRule"/>
</dbReference>
<sequence length="159" mass="18511">MRVIVEVINSQRKFKVSIKKLKQSTKKIFQFLYDDKNKNLLKIMEKNSTSLIISIIVVGSRKMRELNFQYRGKNSTTDVLSFPYLDKEPSGSLFLGEIIIDPEKVSSQANQYGLQFSHELDRILVHGILHLIGYDHERSACEARRMRKIEEKILTHLQS</sequence>
<name>A0AAU8H3G9_9BACT</name>
<keyword evidence="4 7" id="KW-0255">Endonuclease</keyword>
<dbReference type="GO" id="GO:0006364">
    <property type="term" value="P:rRNA processing"/>
    <property type="evidence" value="ECO:0007669"/>
    <property type="project" value="UniProtKB-UniRule"/>
</dbReference>
<dbReference type="Pfam" id="PF02130">
    <property type="entry name" value="YbeY"/>
    <property type="match status" value="1"/>
</dbReference>
<keyword evidence="2 7" id="KW-0540">Nuclease</keyword>
<keyword evidence="7" id="KW-0690">Ribosome biogenesis</keyword>
<dbReference type="HAMAP" id="MF_00009">
    <property type="entry name" value="Endoribonucl_YbeY"/>
    <property type="match status" value="1"/>
</dbReference>
<dbReference type="SUPFAM" id="SSF55486">
    <property type="entry name" value="Metalloproteases ('zincins'), catalytic domain"/>
    <property type="match status" value="1"/>
</dbReference>
<dbReference type="RefSeq" id="WP_353686942.1">
    <property type="nucleotide sequence ID" value="NZ_CP144374.1"/>
</dbReference>
<evidence type="ECO:0000256" key="4">
    <source>
        <dbReference type="ARBA" id="ARBA00022759"/>
    </source>
</evidence>
<evidence type="ECO:0000256" key="1">
    <source>
        <dbReference type="ARBA" id="ARBA00010875"/>
    </source>
</evidence>
<evidence type="ECO:0000256" key="3">
    <source>
        <dbReference type="ARBA" id="ARBA00022723"/>
    </source>
</evidence>
<protein>
    <recommendedName>
        <fullName evidence="7">Endoribonuclease YbeY</fullName>
        <ecNumber evidence="7">3.1.-.-</ecNumber>
    </recommendedName>
</protein>
<evidence type="ECO:0000256" key="2">
    <source>
        <dbReference type="ARBA" id="ARBA00022722"/>
    </source>
</evidence>
<dbReference type="PANTHER" id="PTHR46986:SF1">
    <property type="entry name" value="ENDORIBONUCLEASE YBEY, CHLOROPLASTIC"/>
    <property type="match status" value="1"/>
</dbReference>
<gene>
    <name evidence="7 8" type="primary">ybeY</name>
    <name evidence="8" type="ORF">V4D31_03905</name>
</gene>
<keyword evidence="7" id="KW-0698">rRNA processing</keyword>
<dbReference type="Gene3D" id="3.40.390.30">
    <property type="entry name" value="Metalloproteases ('zincins'), catalytic domain"/>
    <property type="match status" value="1"/>
</dbReference>
<evidence type="ECO:0000256" key="6">
    <source>
        <dbReference type="ARBA" id="ARBA00022833"/>
    </source>
</evidence>
<comment type="similarity">
    <text evidence="1 7">Belongs to the endoribonuclease YbeY family.</text>
</comment>
<dbReference type="InterPro" id="IPR002036">
    <property type="entry name" value="YbeY"/>
</dbReference>
<accession>A0AAU8H3G9</accession>
<evidence type="ECO:0000256" key="5">
    <source>
        <dbReference type="ARBA" id="ARBA00022801"/>
    </source>
</evidence>
<dbReference type="GO" id="GO:0004222">
    <property type="term" value="F:metalloendopeptidase activity"/>
    <property type="evidence" value="ECO:0007669"/>
    <property type="project" value="InterPro"/>
</dbReference>
<dbReference type="NCBIfam" id="TIGR00043">
    <property type="entry name" value="rRNA maturation RNase YbeY"/>
    <property type="match status" value="1"/>
</dbReference>
<dbReference type="InterPro" id="IPR023091">
    <property type="entry name" value="MetalPrtase_cat_dom_sf_prd"/>
</dbReference>
<dbReference type="GO" id="GO:0004521">
    <property type="term" value="F:RNA endonuclease activity"/>
    <property type="evidence" value="ECO:0007669"/>
    <property type="project" value="UniProtKB-UniRule"/>
</dbReference>
<keyword evidence="6 7" id="KW-0862">Zinc</keyword>
<keyword evidence="5 7" id="KW-0378">Hydrolase</keyword>
<dbReference type="PROSITE" id="PS01306">
    <property type="entry name" value="UPF0054"/>
    <property type="match status" value="1"/>
</dbReference>
<dbReference type="EC" id="3.1.-.-" evidence="7"/>
<dbReference type="KEGG" id="tob:V4D31_03905"/>
<feature type="binding site" evidence="7">
    <location>
        <position position="136"/>
    </location>
    <ligand>
        <name>Zn(2+)</name>
        <dbReference type="ChEBI" id="CHEBI:29105"/>
        <note>catalytic</note>
    </ligand>
</feature>